<dbReference type="AlphaFoldDB" id="A0A0F9FZS2"/>
<name>A0A0F9FZS2_9ZZZZ</name>
<protein>
    <submittedName>
        <fullName evidence="1">Uncharacterized protein</fullName>
    </submittedName>
</protein>
<evidence type="ECO:0000313" key="1">
    <source>
        <dbReference type="EMBL" id="KKL91924.1"/>
    </source>
</evidence>
<reference evidence="1" key="1">
    <citation type="journal article" date="2015" name="Nature">
        <title>Complex archaea that bridge the gap between prokaryotes and eukaryotes.</title>
        <authorList>
            <person name="Spang A."/>
            <person name="Saw J.H."/>
            <person name="Jorgensen S.L."/>
            <person name="Zaremba-Niedzwiedzka K."/>
            <person name="Martijn J."/>
            <person name="Lind A.E."/>
            <person name="van Eijk R."/>
            <person name="Schleper C."/>
            <person name="Guy L."/>
            <person name="Ettema T.J."/>
        </authorList>
    </citation>
    <scope>NUCLEOTIDE SEQUENCE</scope>
</reference>
<sequence>MTDAERAEELAESWINGNKSHVIQEVRTGPPLLAVKVYEYLGSGTDPDYDQGLFSRMLKSATE</sequence>
<comment type="caution">
    <text evidence="1">The sequence shown here is derived from an EMBL/GenBank/DDBJ whole genome shotgun (WGS) entry which is preliminary data.</text>
</comment>
<accession>A0A0F9FZS2</accession>
<organism evidence="1">
    <name type="scientific">marine sediment metagenome</name>
    <dbReference type="NCBI Taxonomy" id="412755"/>
    <lineage>
        <taxon>unclassified sequences</taxon>
        <taxon>metagenomes</taxon>
        <taxon>ecological metagenomes</taxon>
    </lineage>
</organism>
<dbReference type="EMBL" id="LAZR01019606">
    <property type="protein sequence ID" value="KKL91924.1"/>
    <property type="molecule type" value="Genomic_DNA"/>
</dbReference>
<proteinExistence type="predicted"/>
<gene>
    <name evidence="1" type="ORF">LCGC14_1889850</name>
</gene>